<dbReference type="GO" id="GO:0030234">
    <property type="term" value="F:enzyme regulator activity"/>
    <property type="evidence" value="ECO:0007669"/>
    <property type="project" value="UniProtKB-UniRule"/>
</dbReference>
<dbReference type="InterPro" id="IPR002015">
    <property type="entry name" value="Proteasome/cyclosome_rpt"/>
</dbReference>
<evidence type="ECO:0000256" key="1">
    <source>
        <dbReference type="ARBA" id="ARBA00002187"/>
    </source>
</evidence>
<reference evidence="11" key="1">
    <citation type="journal article" date="2018" name="Nat. Microbiol.">
        <title>Leveraging single-cell genomics to expand the fungal tree of life.</title>
        <authorList>
            <person name="Ahrendt S.R."/>
            <person name="Quandt C.A."/>
            <person name="Ciobanu D."/>
            <person name="Clum A."/>
            <person name="Salamov A."/>
            <person name="Andreopoulos B."/>
            <person name="Cheng J.F."/>
            <person name="Woyke T."/>
            <person name="Pelin A."/>
            <person name="Henrissat B."/>
            <person name="Reynolds N.K."/>
            <person name="Benny G.L."/>
            <person name="Smith M.E."/>
            <person name="James T.Y."/>
            <person name="Grigoriev I.V."/>
        </authorList>
    </citation>
    <scope>NUCLEOTIDE SEQUENCE [LARGE SCALE GENOMIC DNA]</scope>
    <source>
        <strain evidence="11">RSA 1356</strain>
    </source>
</reference>
<dbReference type="Proteomes" id="UP000271241">
    <property type="component" value="Unassembled WGS sequence"/>
</dbReference>
<dbReference type="FunFam" id="1.25.10.10:FF:000017">
    <property type="entry name" value="26S proteasome non-ATPase regulatory subunit 1"/>
    <property type="match status" value="1"/>
</dbReference>
<evidence type="ECO:0000256" key="6">
    <source>
        <dbReference type="PIRNR" id="PIRNR015947"/>
    </source>
</evidence>
<comment type="function">
    <text evidence="1 6">Acts as a regulatory subunit of the 26S proteasome which is involved in the ATP-dependent degradation of ubiquitinated proteins.</text>
</comment>
<dbReference type="SUPFAM" id="SSF48371">
    <property type="entry name" value="ARM repeat"/>
    <property type="match status" value="1"/>
</dbReference>
<dbReference type="STRING" id="78915.A0A4P9XR46"/>
<dbReference type="GO" id="GO:0043161">
    <property type="term" value="P:proteasome-mediated ubiquitin-dependent protein catabolic process"/>
    <property type="evidence" value="ECO:0007669"/>
    <property type="project" value="TreeGrafter"/>
</dbReference>
<feature type="compositionally biased region" description="Basic and acidic residues" evidence="7">
    <location>
        <begin position="806"/>
        <end position="815"/>
    </location>
</feature>
<feature type="region of interest" description="Disordered" evidence="7">
    <location>
        <begin position="803"/>
        <end position="854"/>
    </location>
</feature>
<dbReference type="Pfam" id="PF18004">
    <property type="entry name" value="RPN2_C"/>
    <property type="match status" value="1"/>
</dbReference>
<evidence type="ECO:0000256" key="4">
    <source>
        <dbReference type="ARBA" id="ARBA00022737"/>
    </source>
</evidence>
<proteinExistence type="inferred from homology"/>
<evidence type="ECO:0000256" key="3">
    <source>
        <dbReference type="ARBA" id="ARBA00015684"/>
    </source>
</evidence>
<dbReference type="Pfam" id="PF21505">
    <property type="entry name" value="RPN2_N"/>
    <property type="match status" value="1"/>
</dbReference>
<feature type="domain" description="26S proteasome non-ATPase regulatory subunit 1/RPN2 N-terminal" evidence="9">
    <location>
        <begin position="5"/>
        <end position="306"/>
    </location>
</feature>
<dbReference type="InterPro" id="IPR011989">
    <property type="entry name" value="ARM-like"/>
</dbReference>
<protein>
    <recommendedName>
        <fullName evidence="3 6">26S proteasome regulatory subunit RPN2</fullName>
    </recommendedName>
</protein>
<evidence type="ECO:0000259" key="9">
    <source>
        <dbReference type="Pfam" id="PF21505"/>
    </source>
</evidence>
<dbReference type="GO" id="GO:0042176">
    <property type="term" value="P:regulation of protein catabolic process"/>
    <property type="evidence" value="ECO:0007669"/>
    <property type="project" value="UniProtKB-UniRule"/>
</dbReference>
<dbReference type="InterPro" id="IPR016024">
    <property type="entry name" value="ARM-type_fold"/>
</dbReference>
<dbReference type="PANTHER" id="PTHR10943:SF2">
    <property type="entry name" value="26S PROTEASOME NON-ATPASE REGULATORY SUBUNIT 1"/>
    <property type="match status" value="1"/>
</dbReference>
<dbReference type="InterPro" id="IPR016642">
    <property type="entry name" value="26S_Psome_Rpn2"/>
</dbReference>
<evidence type="ECO:0000256" key="5">
    <source>
        <dbReference type="ARBA" id="ARBA00022942"/>
    </source>
</evidence>
<keyword evidence="5 6" id="KW-0647">Proteasome</keyword>
<sequence>MATITSAGGVLSLLDDSENELRVHALQKLNGLVGLFWSEIADHITKIELLHEDEDFEQRALAALVASKVYYYLGEYDESLSFALGAGDLFDPSEKTEYTETLTAKAVDKYITLRADPTTRPNVDGRLAGIVTRMFSRCFEDGEYKQAIGVALESHHLDYLEQAICRGDTPSLLLYVQDVCMTLVQNLEFRNTVLQLLVRKLKEQEEPDYIAISQCLLHLGDSEAGGAMLDTLARKSDIDYLVACQIAFDLVESATQQHLRSVVATLTASRPEESDSELFARFDNLERILSGSVTIRLFLECLYRNNRTDLLILKNTKNALDSRSSMYHTAVTFANAIMNAGTTSDRFLRDNLDWLARASNWSKFSATASLGVIHKGHVSESQALLAPYLPQGGSSTGAYSEGGSLYALGLIHANHGAGVLEYLKNALRNSQQEVVQHGASLGLGVAGMATCDEVVYEDLKTVLFSDSAVAGEAAGLAIGLVMLGSASERVLDEMLRYAHDTQHEKIIRGIAVGVALMMFGKEEEADALIEQLKGDKDTILRYGAVYTIAMAYCGTGNNKAIRQLLHLAVSDVNDDVRRAAVTSLGFILFRSPEQVPRLVQLLSESYNPHVRYGATFALGIACAGTGMDAAIDILEPMTRDSADFVRQGALIALAMVLQQQNEAMNPKTVVVRKLFEKIIAERHEDPVAKFGAVLGQGIIDAGGRNVAISLQSPSGHINMSAVVGMAVFTQFWYWYPLMHFLSLSLTPTALIGLNKDLHVPKFNFVSNAKPSLFAYPPETKPPTASVVEKVATAVLSTTAKAKARAKKQEKEKTAEETTMDVDEAKETADTEAADEAQKTEETAVEKEQSFEELSNVSRVLPTQWRFVTFEEGSRYLPVKKGKFGGILMMNDTHPEEPEELVSIDIPSAENRSATEGGIGGAEHDEDDEDDSDEDDAVEAPEPFEYPFDE</sequence>
<name>A0A4P9XR46_9FUNG</name>
<keyword evidence="11" id="KW-1185">Reference proteome</keyword>
<dbReference type="Pfam" id="PF01851">
    <property type="entry name" value="PC_rep"/>
    <property type="match status" value="3"/>
</dbReference>
<dbReference type="PANTHER" id="PTHR10943">
    <property type="entry name" value="26S PROTEASOME NON-ATPASE REGULATORY SUBUNIT"/>
    <property type="match status" value="1"/>
</dbReference>
<feature type="region of interest" description="Disordered" evidence="7">
    <location>
        <begin position="896"/>
        <end position="949"/>
    </location>
</feature>
<accession>A0A4P9XR46</accession>
<feature type="domain" description="26S proteasome regulatory subunit RPN2 C-terminal" evidence="8">
    <location>
        <begin position="748"/>
        <end position="901"/>
    </location>
</feature>
<dbReference type="InterPro" id="IPR040623">
    <property type="entry name" value="RPN2_C"/>
</dbReference>
<evidence type="ECO:0000256" key="2">
    <source>
        <dbReference type="ARBA" id="ARBA00006308"/>
    </source>
</evidence>
<feature type="compositionally biased region" description="Acidic residues" evidence="7">
    <location>
        <begin position="923"/>
        <end position="938"/>
    </location>
</feature>
<gene>
    <name evidence="10" type="ORF">THASP1DRAFT_29658</name>
</gene>
<dbReference type="Pfam" id="PF13646">
    <property type="entry name" value="HEAT_2"/>
    <property type="match status" value="1"/>
</dbReference>
<evidence type="ECO:0000313" key="11">
    <source>
        <dbReference type="Proteomes" id="UP000271241"/>
    </source>
</evidence>
<dbReference type="PIRSF" id="PIRSF015947">
    <property type="entry name" value="26S_Psome_Rpn2"/>
    <property type="match status" value="1"/>
</dbReference>
<dbReference type="GO" id="GO:0008540">
    <property type="term" value="C:proteasome regulatory particle, base subcomplex"/>
    <property type="evidence" value="ECO:0007669"/>
    <property type="project" value="UniProtKB-UniRule"/>
</dbReference>
<dbReference type="EMBL" id="KZ992592">
    <property type="protein sequence ID" value="RKP08547.1"/>
    <property type="molecule type" value="Genomic_DNA"/>
</dbReference>
<dbReference type="GO" id="GO:0034515">
    <property type="term" value="C:proteasome storage granule"/>
    <property type="evidence" value="ECO:0007669"/>
    <property type="project" value="TreeGrafter"/>
</dbReference>
<feature type="compositionally biased region" description="Basic and acidic residues" evidence="7">
    <location>
        <begin position="835"/>
        <end position="849"/>
    </location>
</feature>
<evidence type="ECO:0000313" key="10">
    <source>
        <dbReference type="EMBL" id="RKP08547.1"/>
    </source>
</evidence>
<dbReference type="Gene3D" id="1.25.10.10">
    <property type="entry name" value="Leucine-rich Repeat Variant"/>
    <property type="match status" value="1"/>
</dbReference>
<evidence type="ECO:0000259" key="8">
    <source>
        <dbReference type="Pfam" id="PF18004"/>
    </source>
</evidence>
<dbReference type="GO" id="GO:0005634">
    <property type="term" value="C:nucleus"/>
    <property type="evidence" value="ECO:0007669"/>
    <property type="project" value="TreeGrafter"/>
</dbReference>
<dbReference type="OrthoDB" id="261572at2759"/>
<evidence type="ECO:0000256" key="7">
    <source>
        <dbReference type="SAM" id="MobiDB-lite"/>
    </source>
</evidence>
<comment type="similarity">
    <text evidence="2 6">Belongs to the proteasome subunit S1 family.</text>
</comment>
<dbReference type="AlphaFoldDB" id="A0A4P9XR46"/>
<keyword evidence="4" id="KW-0677">Repeat</keyword>
<organism evidence="10 11">
    <name type="scientific">Thamnocephalis sphaerospora</name>
    <dbReference type="NCBI Taxonomy" id="78915"/>
    <lineage>
        <taxon>Eukaryota</taxon>
        <taxon>Fungi</taxon>
        <taxon>Fungi incertae sedis</taxon>
        <taxon>Zoopagomycota</taxon>
        <taxon>Zoopagomycotina</taxon>
        <taxon>Zoopagomycetes</taxon>
        <taxon>Zoopagales</taxon>
        <taxon>Sigmoideomycetaceae</taxon>
        <taxon>Thamnocephalis</taxon>
    </lineage>
</organism>
<dbReference type="InterPro" id="IPR048570">
    <property type="entry name" value="PSMD1_RPN2_N"/>
</dbReference>